<dbReference type="SUPFAM" id="SSF50199">
    <property type="entry name" value="Staphylococcal nuclease"/>
    <property type="match status" value="1"/>
</dbReference>
<sequence>MKLKLTLTLLLILMVSSSSFAASIKDKVFGSIFVDEITSVYDGDTFRCTIKEWPPIIGERVGIRVDKIDTPEMRDKRPEIKKLAQQAKQFVVERLRSAKTVELRNMRRGKYFRIVADVYYDGQSLSQALLDSGLAKPYHGGTKLEW</sequence>
<dbReference type="Gene3D" id="2.40.50.90">
    <property type="match status" value="1"/>
</dbReference>
<feature type="chain" id="PRO_5013178158" evidence="1">
    <location>
        <begin position="22"/>
        <end position="146"/>
    </location>
</feature>
<feature type="domain" description="TNase-like" evidence="2">
    <location>
        <begin position="31"/>
        <end position="146"/>
    </location>
</feature>
<reference evidence="3 4" key="1">
    <citation type="submission" date="2016-11" db="EMBL/GenBank/DDBJ databases">
        <authorList>
            <person name="Jaros S."/>
            <person name="Januszkiewicz K."/>
            <person name="Wedrychowicz H."/>
        </authorList>
    </citation>
    <scope>NUCLEOTIDE SEQUENCE [LARGE SCALE GENOMIC DNA]</scope>
    <source>
        <strain evidence="3 4">DSM 5091</strain>
    </source>
</reference>
<dbReference type="InterPro" id="IPR016071">
    <property type="entry name" value="Staphylococal_nuclease_OB-fold"/>
</dbReference>
<dbReference type="SMART" id="SM00318">
    <property type="entry name" value="SNc"/>
    <property type="match status" value="1"/>
</dbReference>
<organism evidence="3 4">
    <name type="scientific">Malonomonas rubra DSM 5091</name>
    <dbReference type="NCBI Taxonomy" id="1122189"/>
    <lineage>
        <taxon>Bacteria</taxon>
        <taxon>Pseudomonadati</taxon>
        <taxon>Thermodesulfobacteriota</taxon>
        <taxon>Desulfuromonadia</taxon>
        <taxon>Desulfuromonadales</taxon>
        <taxon>Geopsychrobacteraceae</taxon>
        <taxon>Malonomonas</taxon>
    </lineage>
</organism>
<evidence type="ECO:0000313" key="4">
    <source>
        <dbReference type="Proteomes" id="UP000184171"/>
    </source>
</evidence>
<dbReference type="RefSeq" id="WP_072909364.1">
    <property type="nucleotide sequence ID" value="NZ_FQZT01000011.1"/>
</dbReference>
<dbReference type="EMBL" id="FQZT01000011">
    <property type="protein sequence ID" value="SHJ62439.1"/>
    <property type="molecule type" value="Genomic_DNA"/>
</dbReference>
<name>A0A1M6KU66_MALRU</name>
<dbReference type="AlphaFoldDB" id="A0A1M6KU66"/>
<dbReference type="STRING" id="1122189.SAMN02745165_02798"/>
<dbReference type="PROSITE" id="PS50830">
    <property type="entry name" value="TNASE_3"/>
    <property type="match status" value="1"/>
</dbReference>
<proteinExistence type="predicted"/>
<dbReference type="Pfam" id="PF00565">
    <property type="entry name" value="SNase"/>
    <property type="match status" value="1"/>
</dbReference>
<evidence type="ECO:0000259" key="2">
    <source>
        <dbReference type="PROSITE" id="PS50830"/>
    </source>
</evidence>
<dbReference type="OrthoDB" id="309040at2"/>
<dbReference type="InterPro" id="IPR035437">
    <property type="entry name" value="SNase_OB-fold_sf"/>
</dbReference>
<dbReference type="Proteomes" id="UP000184171">
    <property type="component" value="Unassembled WGS sequence"/>
</dbReference>
<keyword evidence="4" id="KW-1185">Reference proteome</keyword>
<protein>
    <submittedName>
        <fullName evidence="3">Nuclease homologue</fullName>
    </submittedName>
</protein>
<keyword evidence="1" id="KW-0732">Signal</keyword>
<accession>A0A1M6KU66</accession>
<feature type="signal peptide" evidence="1">
    <location>
        <begin position="1"/>
        <end position="21"/>
    </location>
</feature>
<evidence type="ECO:0000313" key="3">
    <source>
        <dbReference type="EMBL" id="SHJ62439.1"/>
    </source>
</evidence>
<gene>
    <name evidence="3" type="ORF">SAMN02745165_02798</name>
</gene>
<evidence type="ECO:0000256" key="1">
    <source>
        <dbReference type="SAM" id="SignalP"/>
    </source>
</evidence>